<name>A0A0F9JW19_9ZZZZ</name>
<dbReference type="EMBL" id="LAZR01016759">
    <property type="protein sequence ID" value="KKM03128.1"/>
    <property type="molecule type" value="Genomic_DNA"/>
</dbReference>
<proteinExistence type="predicted"/>
<comment type="caution">
    <text evidence="2">The sequence shown here is derived from an EMBL/GenBank/DDBJ whole genome shotgun (WGS) entry which is preliminary data.</text>
</comment>
<evidence type="ECO:0000259" key="1">
    <source>
        <dbReference type="Pfam" id="PF24043"/>
    </source>
</evidence>
<dbReference type="InterPro" id="IPR055776">
    <property type="entry name" value="DUF7352"/>
</dbReference>
<evidence type="ECO:0000313" key="2">
    <source>
        <dbReference type="EMBL" id="KKM03128.1"/>
    </source>
</evidence>
<protein>
    <recommendedName>
        <fullName evidence="1">DUF7352 domain-containing protein</fullName>
    </recommendedName>
</protein>
<dbReference type="Pfam" id="PF24043">
    <property type="entry name" value="DUF7352"/>
    <property type="match status" value="1"/>
</dbReference>
<accession>A0A0F9JW19</accession>
<organism evidence="2">
    <name type="scientific">marine sediment metagenome</name>
    <dbReference type="NCBI Taxonomy" id="412755"/>
    <lineage>
        <taxon>unclassified sequences</taxon>
        <taxon>metagenomes</taxon>
        <taxon>ecological metagenomes</taxon>
    </lineage>
</organism>
<sequence length="94" mass="10696">MKTIWKFVIEIDDTIEVMMPQDAKILTVQIQHEMATIWAMVDTCKSDVKRILRIVGTGHEISPKIIGDYIGTFQIDSGNLVFHVFDIGELCKQS</sequence>
<gene>
    <name evidence="2" type="ORF">LCGC14_1777590</name>
</gene>
<feature type="domain" description="DUF7352" evidence="1">
    <location>
        <begin position="1"/>
        <end position="86"/>
    </location>
</feature>
<dbReference type="AlphaFoldDB" id="A0A0F9JW19"/>
<reference evidence="2" key="1">
    <citation type="journal article" date="2015" name="Nature">
        <title>Complex archaea that bridge the gap between prokaryotes and eukaryotes.</title>
        <authorList>
            <person name="Spang A."/>
            <person name="Saw J.H."/>
            <person name="Jorgensen S.L."/>
            <person name="Zaremba-Niedzwiedzka K."/>
            <person name="Martijn J."/>
            <person name="Lind A.E."/>
            <person name="van Eijk R."/>
            <person name="Schleper C."/>
            <person name="Guy L."/>
            <person name="Ettema T.J."/>
        </authorList>
    </citation>
    <scope>NUCLEOTIDE SEQUENCE</scope>
</reference>